<dbReference type="Proteomes" id="UP000695562">
    <property type="component" value="Unassembled WGS sequence"/>
</dbReference>
<sequence>MTHNLANSVFLGASLVGALAVAGSYYYHLHTSTQGSPSSVDESKIYESIDKYIISRIPNVPDRDVVSVLLTTRTRNLDTVPQTLVNRIAQYLYKSLKSHIPSLTHVNVLNIDLDDLPCYRQDLEGYQSKIDAIISLDDSLASYDSYATEHLFKTFEKIHSFLRSSSPTLCIFYHSTNQPQSKLTSSSSLLIPNWNHYNISSNKILFEMSGFKVHSIKTEPISTPVHNNSNQISFISLTSPEWEINKKDDLKY</sequence>
<comment type="caution">
    <text evidence="1">The sequence shown here is derived from an EMBL/GenBank/DDBJ whole genome shotgun (WGS) entry which is preliminary data.</text>
</comment>
<protein>
    <submittedName>
        <fullName evidence="1">Uncharacterized protein</fullName>
    </submittedName>
</protein>
<name>A0A8J4V1K2_9MYCE</name>
<keyword evidence="2" id="KW-1185">Reference proteome</keyword>
<dbReference type="AlphaFoldDB" id="A0A8J4V1K2"/>
<evidence type="ECO:0000313" key="1">
    <source>
        <dbReference type="EMBL" id="KAF2077175.1"/>
    </source>
</evidence>
<gene>
    <name evidence="1" type="ORF">CYY_001496</name>
</gene>
<dbReference type="EMBL" id="AJWJ01000036">
    <property type="protein sequence ID" value="KAF2077175.1"/>
    <property type="molecule type" value="Genomic_DNA"/>
</dbReference>
<evidence type="ECO:0000313" key="2">
    <source>
        <dbReference type="Proteomes" id="UP000695562"/>
    </source>
</evidence>
<proteinExistence type="predicted"/>
<reference evidence="1" key="1">
    <citation type="submission" date="2020-01" db="EMBL/GenBank/DDBJ databases">
        <title>Development of genomics and gene disruption for Polysphondylium violaceum indicates a role for the polyketide synthase stlB in stalk morphogenesis.</title>
        <authorList>
            <person name="Narita B."/>
            <person name="Kawabe Y."/>
            <person name="Kin K."/>
            <person name="Saito T."/>
            <person name="Gibbs R."/>
            <person name="Kuspa A."/>
            <person name="Muzny D."/>
            <person name="Queller D."/>
            <person name="Richards S."/>
            <person name="Strassman J."/>
            <person name="Sucgang R."/>
            <person name="Worley K."/>
            <person name="Schaap P."/>
        </authorList>
    </citation>
    <scope>NUCLEOTIDE SEQUENCE</scope>
    <source>
        <strain evidence="1">QSvi11</strain>
    </source>
</reference>
<organism evidence="1 2">
    <name type="scientific">Polysphondylium violaceum</name>
    <dbReference type="NCBI Taxonomy" id="133409"/>
    <lineage>
        <taxon>Eukaryota</taxon>
        <taxon>Amoebozoa</taxon>
        <taxon>Evosea</taxon>
        <taxon>Eumycetozoa</taxon>
        <taxon>Dictyostelia</taxon>
        <taxon>Dictyosteliales</taxon>
        <taxon>Dictyosteliaceae</taxon>
        <taxon>Polysphondylium</taxon>
    </lineage>
</organism>
<accession>A0A8J4V1K2</accession>